<dbReference type="AlphaFoldDB" id="A0A2Z4YB50"/>
<dbReference type="InterPro" id="IPR023824">
    <property type="entry name" value="CHP04073_exosortase-affil"/>
</dbReference>
<gene>
    <name evidence="2" type="ORF">BRCON_2843</name>
</gene>
<evidence type="ECO:0008006" key="4">
    <source>
        <dbReference type="Google" id="ProtNLM"/>
    </source>
</evidence>
<dbReference type="EMBL" id="CP030759">
    <property type="protein sequence ID" value="AXA37585.1"/>
    <property type="molecule type" value="Genomic_DNA"/>
</dbReference>
<feature type="chain" id="PRO_5016278308" description="Exosortase system-associated protein, TIGR04073 family" evidence="1">
    <location>
        <begin position="23"/>
        <end position="135"/>
    </location>
</feature>
<organism evidence="2 3">
    <name type="scientific">Sumerlaea chitinivorans</name>
    <dbReference type="NCBI Taxonomy" id="2250252"/>
    <lineage>
        <taxon>Bacteria</taxon>
        <taxon>Candidatus Sumerlaeota</taxon>
        <taxon>Candidatus Sumerlaeia</taxon>
        <taxon>Candidatus Sumerlaeales</taxon>
        <taxon>Candidatus Sumerlaeaceae</taxon>
        <taxon>Candidatus Sumerlaea</taxon>
    </lineage>
</organism>
<name>A0A2Z4YB50_SUMC1</name>
<evidence type="ECO:0000313" key="3">
    <source>
        <dbReference type="Proteomes" id="UP000262583"/>
    </source>
</evidence>
<accession>A0A2Z4YB50</accession>
<dbReference type="NCBIfam" id="TIGR04073">
    <property type="entry name" value="exo_TIGR04073"/>
    <property type="match status" value="1"/>
</dbReference>
<sequence>MLTKRLLLGCVLVAVVAASGWARGPFYDESVPARSGRKFVRGLTNTLFFWAEVPKEINRDWQNVDPLTGVVSGTGRGIFKGVQRLGAGIYEMVTFPYDAPANYQPVVYPETVWEDGVDWGAEDYYRYQRSSKLTH</sequence>
<dbReference type="Proteomes" id="UP000262583">
    <property type="component" value="Chromosome"/>
</dbReference>
<reference evidence="2 3" key="1">
    <citation type="submission" date="2018-05" db="EMBL/GenBank/DDBJ databases">
        <title>A metagenomic window into the 2 km-deep terrestrial subsurface aquifer revealed taxonomically and functionally diverse microbial community comprising novel uncultured bacterial lineages.</title>
        <authorList>
            <person name="Kadnikov V.V."/>
            <person name="Mardanov A.V."/>
            <person name="Beletsky A.V."/>
            <person name="Banks D."/>
            <person name="Pimenov N.V."/>
            <person name="Frank Y.A."/>
            <person name="Karnachuk O.V."/>
            <person name="Ravin N.V."/>
        </authorList>
    </citation>
    <scope>NUCLEOTIDE SEQUENCE [LARGE SCALE GENOMIC DNA]</scope>
    <source>
        <strain evidence="2">BY</strain>
    </source>
</reference>
<proteinExistence type="predicted"/>
<feature type="signal peptide" evidence="1">
    <location>
        <begin position="1"/>
        <end position="22"/>
    </location>
</feature>
<keyword evidence="1" id="KW-0732">Signal</keyword>
<protein>
    <recommendedName>
        <fullName evidence="4">Exosortase system-associated protein, TIGR04073 family</fullName>
    </recommendedName>
</protein>
<evidence type="ECO:0000256" key="1">
    <source>
        <dbReference type="SAM" id="SignalP"/>
    </source>
</evidence>
<dbReference type="KEGG" id="schv:BRCON_2843"/>
<evidence type="ECO:0000313" key="2">
    <source>
        <dbReference type="EMBL" id="AXA37585.1"/>
    </source>
</evidence>